<dbReference type="Proteomes" id="UP000270856">
    <property type="component" value="Unassembled WGS sequence"/>
</dbReference>
<comment type="caution">
    <text evidence="1">The sequence shown here is derived from an EMBL/GenBank/DDBJ whole genome shotgun (WGS) entry which is preliminary data.</text>
</comment>
<dbReference type="OrthoDB" id="979487at2"/>
<proteinExistence type="predicted"/>
<keyword evidence="1" id="KW-0456">Lyase</keyword>
<evidence type="ECO:0000313" key="1">
    <source>
        <dbReference type="EMBL" id="RPD98694.1"/>
    </source>
</evidence>
<reference evidence="1 2" key="1">
    <citation type="submission" date="2018-11" db="EMBL/GenBank/DDBJ databases">
        <title>Aureibaculum marinum gen. nov., sp. nov., a member of the family Flavobacteriaceae isolated from the Bohai Sea.</title>
        <authorList>
            <person name="Ji X."/>
        </authorList>
    </citation>
    <scope>NUCLEOTIDE SEQUENCE [LARGE SCALE GENOMIC DNA]</scope>
    <source>
        <strain evidence="1 2">BH-SD17</strain>
    </source>
</reference>
<sequence>MNQKTFVSLLTNATHKLTNREKLIDAAINNPEYVPLLLTNMEAIEDDISTFSARTLELACKEKLGIITPYLDQFCNIILKIKQPAVIRASAKICELLVLGYFTKDNTGVQSVLKENHLEKIIEAGFDWMITNQKTAVKAYTMHTLYILGTKYQWIYPELVLNIEKDIPKATIGYVNRGRKVIKAIETKTKLKL</sequence>
<organism evidence="1 2">
    <name type="scientific">Aureibaculum marinum</name>
    <dbReference type="NCBI Taxonomy" id="2487930"/>
    <lineage>
        <taxon>Bacteria</taxon>
        <taxon>Pseudomonadati</taxon>
        <taxon>Bacteroidota</taxon>
        <taxon>Flavobacteriia</taxon>
        <taxon>Flavobacteriales</taxon>
        <taxon>Flavobacteriaceae</taxon>
        <taxon>Aureibaculum</taxon>
    </lineage>
</organism>
<dbReference type="AlphaFoldDB" id="A0A3N4NR47"/>
<protein>
    <submittedName>
        <fullName evidence="1">Adenylosuccinate lyase</fullName>
    </submittedName>
</protein>
<dbReference type="RefSeq" id="WP_123897008.1">
    <property type="nucleotide sequence ID" value="NZ_RPFJ01000006.1"/>
</dbReference>
<accession>A0A3N4NR47</accession>
<keyword evidence="2" id="KW-1185">Reference proteome</keyword>
<dbReference type="GO" id="GO:0016829">
    <property type="term" value="F:lyase activity"/>
    <property type="evidence" value="ECO:0007669"/>
    <property type="project" value="UniProtKB-KW"/>
</dbReference>
<evidence type="ECO:0000313" key="2">
    <source>
        <dbReference type="Proteomes" id="UP000270856"/>
    </source>
</evidence>
<dbReference type="EMBL" id="RPFJ01000006">
    <property type="protein sequence ID" value="RPD98694.1"/>
    <property type="molecule type" value="Genomic_DNA"/>
</dbReference>
<gene>
    <name evidence="1" type="ORF">EGM88_05760</name>
</gene>
<name>A0A3N4NR47_9FLAO</name>